<dbReference type="Proteomes" id="UP000651837">
    <property type="component" value="Unassembled WGS sequence"/>
</dbReference>
<reference evidence="3 4" key="1">
    <citation type="submission" date="2018-05" db="EMBL/GenBank/DDBJ databases">
        <title>Genomic Encyclopedia of Archaeal and Bacterial Type Strains, Phase II (KMG-II): from individual species to whole genera.</title>
        <authorList>
            <person name="Goeker M."/>
        </authorList>
    </citation>
    <scope>NUCLEOTIDE SEQUENCE [LARGE SCALE GENOMIC DNA]</scope>
    <source>
        <strain evidence="3 4">DSM 23514</strain>
    </source>
</reference>
<keyword evidence="5" id="KW-1185">Reference proteome</keyword>
<dbReference type="OrthoDB" id="1434105at2"/>
<name>A0A316DYQ6_9FLAO</name>
<dbReference type="Pfam" id="PF13648">
    <property type="entry name" value="Lipocalin_4"/>
    <property type="match status" value="1"/>
</dbReference>
<sequence>MKHYKFFFVLLVFTALSCSSDKEDDVLDATSIVGTWDATGLMIDSETASDDAKNARDILNFLTAKDCYILAFTFKSDLTVTAHNSSNYIEINVNSAGTGLDIPCPTESDIETSTYTFDGAVLTIVDGEGETVNVDVEIDGDTMVIDASDLDIPNFNEGGELIFVRR</sequence>
<feature type="domain" description="Lipocalin-like" evidence="1">
    <location>
        <begin position="32"/>
        <end position="145"/>
    </location>
</feature>
<evidence type="ECO:0000313" key="2">
    <source>
        <dbReference type="EMBL" id="MBD1259620.1"/>
    </source>
</evidence>
<dbReference type="InterPro" id="IPR024311">
    <property type="entry name" value="Lipocalin-like"/>
</dbReference>
<dbReference type="EMBL" id="JACWLN010000001">
    <property type="protein sequence ID" value="MBD1259620.1"/>
    <property type="molecule type" value="Genomic_DNA"/>
</dbReference>
<reference evidence="2 5" key="2">
    <citation type="submission" date="2020-07" db="EMBL/GenBank/DDBJ databases">
        <title>The draft genome sequence of Maribacter polysiphoniae KCTC 22021.</title>
        <authorList>
            <person name="Mu L."/>
        </authorList>
    </citation>
    <scope>NUCLEOTIDE SEQUENCE [LARGE SCALE GENOMIC DNA]</scope>
    <source>
        <strain evidence="2 5">KCTC 22021</strain>
    </source>
</reference>
<accession>A0A316DYQ6</accession>
<gene>
    <name evidence="2" type="ORF">HZY62_03400</name>
    <name evidence="3" type="ORF">LX92_02572</name>
</gene>
<evidence type="ECO:0000313" key="5">
    <source>
        <dbReference type="Proteomes" id="UP000651837"/>
    </source>
</evidence>
<evidence type="ECO:0000313" key="4">
    <source>
        <dbReference type="Proteomes" id="UP000245667"/>
    </source>
</evidence>
<dbReference type="Proteomes" id="UP000245667">
    <property type="component" value="Unassembled WGS sequence"/>
</dbReference>
<dbReference type="EMBL" id="QGGQ01000005">
    <property type="protein sequence ID" value="PWK23241.1"/>
    <property type="molecule type" value="Genomic_DNA"/>
</dbReference>
<dbReference type="RefSeq" id="WP_109651198.1">
    <property type="nucleotide sequence ID" value="NZ_JACWLN010000001.1"/>
</dbReference>
<evidence type="ECO:0000259" key="1">
    <source>
        <dbReference type="Pfam" id="PF13648"/>
    </source>
</evidence>
<organism evidence="3 4">
    <name type="scientific">Maribacter polysiphoniae</name>
    <dbReference type="NCBI Taxonomy" id="429344"/>
    <lineage>
        <taxon>Bacteria</taxon>
        <taxon>Pseudomonadati</taxon>
        <taxon>Bacteroidota</taxon>
        <taxon>Flavobacteriia</taxon>
        <taxon>Flavobacteriales</taxon>
        <taxon>Flavobacteriaceae</taxon>
        <taxon>Maribacter</taxon>
    </lineage>
</organism>
<evidence type="ECO:0000313" key="3">
    <source>
        <dbReference type="EMBL" id="PWK23241.1"/>
    </source>
</evidence>
<proteinExistence type="predicted"/>
<protein>
    <submittedName>
        <fullName evidence="2">Lipocalin family protein</fullName>
    </submittedName>
    <submittedName>
        <fullName evidence="3">Lipocalin-like protein</fullName>
    </submittedName>
</protein>
<dbReference type="PROSITE" id="PS51257">
    <property type="entry name" value="PROKAR_LIPOPROTEIN"/>
    <property type="match status" value="1"/>
</dbReference>
<comment type="caution">
    <text evidence="3">The sequence shown here is derived from an EMBL/GenBank/DDBJ whole genome shotgun (WGS) entry which is preliminary data.</text>
</comment>
<dbReference type="AlphaFoldDB" id="A0A316DYQ6"/>